<evidence type="ECO:0000259" key="2">
    <source>
        <dbReference type="Pfam" id="PF01551"/>
    </source>
</evidence>
<dbReference type="Gene3D" id="2.70.70.10">
    <property type="entry name" value="Glucose Permease (Domain IIA)"/>
    <property type="match status" value="1"/>
</dbReference>
<comment type="caution">
    <text evidence="3">The sequence shown here is derived from an EMBL/GenBank/DDBJ whole genome shotgun (WGS) entry which is preliminary data.</text>
</comment>
<dbReference type="InterPro" id="IPR011055">
    <property type="entry name" value="Dup_hybrid_motif"/>
</dbReference>
<evidence type="ECO:0000256" key="1">
    <source>
        <dbReference type="ARBA" id="ARBA00022729"/>
    </source>
</evidence>
<dbReference type="PANTHER" id="PTHR21666:SF289">
    <property type="entry name" value="L-ALA--D-GLU ENDOPEPTIDASE"/>
    <property type="match status" value="1"/>
</dbReference>
<dbReference type="Proteomes" id="UP001501084">
    <property type="component" value="Unassembled WGS sequence"/>
</dbReference>
<dbReference type="InterPro" id="IPR050570">
    <property type="entry name" value="Cell_wall_metabolism_enzyme"/>
</dbReference>
<protein>
    <recommendedName>
        <fullName evidence="2">M23ase beta-sheet core domain-containing protein</fullName>
    </recommendedName>
</protein>
<dbReference type="PANTHER" id="PTHR21666">
    <property type="entry name" value="PEPTIDASE-RELATED"/>
    <property type="match status" value="1"/>
</dbReference>
<reference evidence="3 4" key="1">
    <citation type="journal article" date="2019" name="Int. J. Syst. Evol. Microbiol.">
        <title>The Global Catalogue of Microorganisms (GCM) 10K type strain sequencing project: providing services to taxonomists for standard genome sequencing and annotation.</title>
        <authorList>
            <consortium name="The Broad Institute Genomics Platform"/>
            <consortium name="The Broad Institute Genome Sequencing Center for Infectious Disease"/>
            <person name="Wu L."/>
            <person name="Ma J."/>
        </authorList>
    </citation>
    <scope>NUCLEOTIDE SEQUENCE [LARGE SCALE GENOMIC DNA]</scope>
    <source>
        <strain evidence="3 4">JCM 14919</strain>
    </source>
</reference>
<dbReference type="EMBL" id="BAAAOP010000003">
    <property type="protein sequence ID" value="GAA2186043.1"/>
    <property type="molecule type" value="Genomic_DNA"/>
</dbReference>
<accession>A0ABN3B446</accession>
<evidence type="ECO:0000313" key="4">
    <source>
        <dbReference type="Proteomes" id="UP001501084"/>
    </source>
</evidence>
<keyword evidence="1" id="KW-0732">Signal</keyword>
<dbReference type="SUPFAM" id="SSF51261">
    <property type="entry name" value="Duplicated hybrid motif"/>
    <property type="match status" value="1"/>
</dbReference>
<sequence>MQAVSIKTIPLPPDVTAEKGLVDASSLSGSSVRYPFDEQWPNTDSFGYRTEPVAQFHDAQDIGAPGGTSIRAIAGGVVLEAGFATDGCGFGLKLQHNINGQDLTSRYCHMEANSHSYQVGDTVKIGDEAGRVGNTGMSFGPHLHLALRLNGEPIDPLPYIQANEK</sequence>
<name>A0ABN3B446_9MICO</name>
<feature type="domain" description="M23ase beta-sheet core" evidence="2">
    <location>
        <begin position="56"/>
        <end position="156"/>
    </location>
</feature>
<evidence type="ECO:0000313" key="3">
    <source>
        <dbReference type="EMBL" id="GAA2186043.1"/>
    </source>
</evidence>
<keyword evidence="4" id="KW-1185">Reference proteome</keyword>
<dbReference type="CDD" id="cd12797">
    <property type="entry name" value="M23_peptidase"/>
    <property type="match status" value="1"/>
</dbReference>
<gene>
    <name evidence="3" type="ORF">GCM10009786_05040</name>
</gene>
<dbReference type="Pfam" id="PF01551">
    <property type="entry name" value="Peptidase_M23"/>
    <property type="match status" value="1"/>
</dbReference>
<dbReference type="InterPro" id="IPR016047">
    <property type="entry name" value="M23ase_b-sheet_dom"/>
</dbReference>
<proteinExistence type="predicted"/>
<organism evidence="3 4">
    <name type="scientific">Leucobacter alluvii</name>
    <dbReference type="NCBI Taxonomy" id="340321"/>
    <lineage>
        <taxon>Bacteria</taxon>
        <taxon>Bacillati</taxon>
        <taxon>Actinomycetota</taxon>
        <taxon>Actinomycetes</taxon>
        <taxon>Micrococcales</taxon>
        <taxon>Microbacteriaceae</taxon>
        <taxon>Leucobacter</taxon>
    </lineage>
</organism>